<dbReference type="RefSeq" id="WP_067466900.1">
    <property type="nucleotide sequence ID" value="NZ_AP019389.1"/>
</dbReference>
<accession>A0A222EUV1</accession>
<feature type="region of interest" description="Disordered" evidence="1">
    <location>
        <begin position="1"/>
        <end position="45"/>
    </location>
</feature>
<keyword evidence="5" id="KW-1185">Reference proteome</keyword>
<keyword evidence="2" id="KW-0472">Membrane</keyword>
<reference evidence="6" key="1">
    <citation type="submission" date="2018-09" db="EMBL/GenBank/DDBJ databases">
        <title>Nocardia yunnanensis sp. nov., an actinomycete isolated from a soil sample.</title>
        <authorList>
            <person name="Zhang J."/>
        </authorList>
    </citation>
    <scope>NUCLEOTIDE SEQUENCE [LARGE SCALE GENOMIC DNA]</scope>
    <source>
        <strain evidence="6">21-3</strain>
    </source>
</reference>
<keyword evidence="2" id="KW-1133">Transmembrane helix</keyword>
<dbReference type="EMBL" id="CP032228">
    <property type="protein sequence ID" value="QFI63624.1"/>
    <property type="molecule type" value="Genomic_DNA"/>
</dbReference>
<reference evidence="3 5" key="3">
    <citation type="submission" date="2019-01" db="EMBL/GenBank/DDBJ databases">
        <title>Complete genome sequence of Erythrobacter flavus KJ5.</title>
        <authorList>
            <person name="Kanesaki Y."/>
            <person name="Brotosudarmo T."/>
            <person name="Moriuchi R."/>
            <person name="Awai K."/>
        </authorList>
    </citation>
    <scope>NUCLEOTIDE SEQUENCE [LARGE SCALE GENOMIC DNA]</scope>
    <source>
        <strain evidence="3 5">KJ5</strain>
    </source>
</reference>
<evidence type="ECO:0000256" key="1">
    <source>
        <dbReference type="SAM" id="MobiDB-lite"/>
    </source>
</evidence>
<sequence length="176" mass="18816">MAEAAENNVTPISADSKLTDEQKRDQLRARIEAGEKRNEERSLGDQAKEVADSAIEFTKKHPLAVVGGVLVAGIAIGAMTRRGRRLGRRGGAFATLAADAALAYGARMVDGVLDGAQYAGDRIEDFGDSAATTARGLRRDASYKFDVAGDALRASGRKAGRKGNRAFRAMRTRIKH</sequence>
<name>A0A222EUV1_9SPHN</name>
<keyword evidence="2" id="KW-0812">Transmembrane</keyword>
<feature type="compositionally biased region" description="Basic and acidic residues" evidence="1">
    <location>
        <begin position="17"/>
        <end position="45"/>
    </location>
</feature>
<evidence type="ECO:0000313" key="4">
    <source>
        <dbReference type="EMBL" id="QFI63624.1"/>
    </source>
</evidence>
<dbReference type="EMBL" id="AP019389">
    <property type="protein sequence ID" value="BBI20809.1"/>
    <property type="molecule type" value="Genomic_DNA"/>
</dbReference>
<gene>
    <name evidence="4" type="ORF">D0Y83_10375</name>
    <name evidence="3" type="ORF">EKJ_16560</name>
</gene>
<protein>
    <submittedName>
        <fullName evidence="3">Uncharacterized protein</fullName>
    </submittedName>
</protein>
<dbReference type="Proteomes" id="UP000290057">
    <property type="component" value="Chromosome"/>
</dbReference>
<evidence type="ECO:0000256" key="2">
    <source>
        <dbReference type="SAM" id="Phobius"/>
    </source>
</evidence>
<dbReference type="GeneID" id="69697709"/>
<reference evidence="4" key="2">
    <citation type="submission" date="2018-09" db="EMBL/GenBank/DDBJ databases">
        <authorList>
            <person name="Zhang J."/>
        </authorList>
    </citation>
    <scope>NUCLEOTIDE SEQUENCE</scope>
    <source>
        <strain evidence="4">21-3</strain>
    </source>
</reference>
<feature type="transmembrane region" description="Helical" evidence="2">
    <location>
        <begin position="61"/>
        <end position="79"/>
    </location>
</feature>
<organism evidence="3 5">
    <name type="scientific">Qipengyuania flava</name>
    <dbReference type="NCBI Taxonomy" id="192812"/>
    <lineage>
        <taxon>Bacteria</taxon>
        <taxon>Pseudomonadati</taxon>
        <taxon>Pseudomonadota</taxon>
        <taxon>Alphaproteobacteria</taxon>
        <taxon>Sphingomonadales</taxon>
        <taxon>Erythrobacteraceae</taxon>
        <taxon>Qipengyuania</taxon>
    </lineage>
</organism>
<proteinExistence type="predicted"/>
<dbReference type="Proteomes" id="UP000325385">
    <property type="component" value="Chromosome"/>
</dbReference>
<evidence type="ECO:0000313" key="6">
    <source>
        <dbReference type="Proteomes" id="UP000325385"/>
    </source>
</evidence>
<evidence type="ECO:0000313" key="5">
    <source>
        <dbReference type="Proteomes" id="UP000290057"/>
    </source>
</evidence>
<dbReference type="AlphaFoldDB" id="A0A222EUV1"/>
<evidence type="ECO:0000313" key="3">
    <source>
        <dbReference type="EMBL" id="BBI20809.1"/>
    </source>
</evidence>